<evidence type="ECO:0000256" key="1">
    <source>
        <dbReference type="SAM" id="MobiDB-lite"/>
    </source>
</evidence>
<evidence type="ECO:0000313" key="4">
    <source>
        <dbReference type="Proteomes" id="UP000313066"/>
    </source>
</evidence>
<dbReference type="SUPFAM" id="SSF52402">
    <property type="entry name" value="Adenine nucleotide alpha hydrolases-like"/>
    <property type="match status" value="1"/>
</dbReference>
<comment type="caution">
    <text evidence="3">The sequence shown here is derived from an EMBL/GenBank/DDBJ whole genome shotgun (WGS) entry which is preliminary data.</text>
</comment>
<reference evidence="3 4" key="1">
    <citation type="submission" date="2019-10" db="EMBL/GenBank/DDBJ databases">
        <title>Nonomuraea sp. nov., isolated from Phyllanthus amarus.</title>
        <authorList>
            <person name="Klykleung N."/>
            <person name="Tanasupawat S."/>
        </authorList>
    </citation>
    <scope>NUCLEOTIDE SEQUENCE [LARGE SCALE GENOMIC DNA]</scope>
    <source>
        <strain evidence="3 4">CR1-09</strain>
    </source>
</reference>
<name>A0A5N6C1C1_9ACTN</name>
<proteinExistence type="predicted"/>
<dbReference type="Proteomes" id="UP000313066">
    <property type="component" value="Unassembled WGS sequence"/>
</dbReference>
<dbReference type="InterPro" id="IPR001962">
    <property type="entry name" value="Asn_synthase"/>
</dbReference>
<dbReference type="InterPro" id="IPR014729">
    <property type="entry name" value="Rossmann-like_a/b/a_fold"/>
</dbReference>
<dbReference type="GO" id="GO:0004066">
    <property type="term" value="F:asparagine synthase (glutamine-hydrolyzing) activity"/>
    <property type="evidence" value="ECO:0007669"/>
    <property type="project" value="InterPro"/>
</dbReference>
<evidence type="ECO:0000313" key="3">
    <source>
        <dbReference type="EMBL" id="KAB8186564.1"/>
    </source>
</evidence>
<dbReference type="Gene3D" id="3.40.50.620">
    <property type="entry name" value="HUPs"/>
    <property type="match status" value="1"/>
</dbReference>
<dbReference type="AlphaFoldDB" id="A0A5N6C1C1"/>
<dbReference type="Pfam" id="PF00733">
    <property type="entry name" value="Asn_synthase"/>
    <property type="match status" value="1"/>
</dbReference>
<protein>
    <recommendedName>
        <fullName evidence="2">Asparagine synthetase domain-containing protein</fullName>
    </recommendedName>
</protein>
<sequence>MRVYLGIAAKRAGAPLPPVGFAAARAAIGRAFPVPAETVTAEEWRSVAGDVALLSWSNEPGDGVLPLLIRGDGVRGDRVAGVTGHLADPADAARLPAAGRLGETACRTGGCFSVFRAGEGELTAATGMTAACPVFHAETADVHVVGNRALLVHLVARAVVTGTARPALAWNLPALQSMVRMGYFLSDETPFDGVRALPPATEIGIVRGLGVTGETPPPEARPRPGSARGVRAQADELAAALLAAVRPLAAVTEPVRLSLTGGRDSRLLAALLHHAGVPFTTATSGREGTADVVLARRVAAALGVEHRTVEPKRSADAAHLVVAHPRVRAHNVVHVCEGMLSAYENVPEAAGFDPRPRMSGHGGEVLRAGFLHNQEDLAVTAMRRRIEGLFTRNADLLSREAADHARDLAEPWRRRGEDDPAGTLDRLYLTYRVGRWHAASRAALLRGGTPVPPFLDNLVVRTALSIDPLWRRSEEVVHRCIVAFAPALRDVPIEGRPWRFAAEPAGRTLLGRVRRRLWDVPSPVAGGGGPKPWNWRVDIPEALAAELRAGVLAGDGTAVTDELARIVDEAAVAGLFSGLSATSGGRPKARRPQVAWHLFTVAAMVADGFSGSAPPADAPMRIADPMDDHRGDGRVPSRARA</sequence>
<accession>A0A5N6C1C1</accession>
<dbReference type="GO" id="GO:0006529">
    <property type="term" value="P:asparagine biosynthetic process"/>
    <property type="evidence" value="ECO:0007669"/>
    <property type="project" value="InterPro"/>
</dbReference>
<keyword evidence="4" id="KW-1185">Reference proteome</keyword>
<feature type="region of interest" description="Disordered" evidence="1">
    <location>
        <begin position="615"/>
        <end position="641"/>
    </location>
</feature>
<feature type="compositionally biased region" description="Basic and acidic residues" evidence="1">
    <location>
        <begin position="624"/>
        <end position="635"/>
    </location>
</feature>
<dbReference type="RefSeq" id="WP_139573489.1">
    <property type="nucleotide sequence ID" value="NZ_VDMA02000003.1"/>
</dbReference>
<evidence type="ECO:0000259" key="2">
    <source>
        <dbReference type="Pfam" id="PF00733"/>
    </source>
</evidence>
<dbReference type="EMBL" id="VDMA02000003">
    <property type="protein sequence ID" value="KAB8186564.1"/>
    <property type="molecule type" value="Genomic_DNA"/>
</dbReference>
<feature type="domain" description="Asparagine synthetase" evidence="2">
    <location>
        <begin position="237"/>
        <end position="472"/>
    </location>
</feature>
<organism evidence="3 4">
    <name type="scientific">Microbispora catharanthi</name>
    <dbReference type="NCBI Taxonomy" id="1712871"/>
    <lineage>
        <taxon>Bacteria</taxon>
        <taxon>Bacillati</taxon>
        <taxon>Actinomycetota</taxon>
        <taxon>Actinomycetes</taxon>
        <taxon>Streptosporangiales</taxon>
        <taxon>Streptosporangiaceae</taxon>
        <taxon>Microbispora</taxon>
    </lineage>
</organism>
<gene>
    <name evidence="3" type="ORF">FH610_007190</name>
</gene>